<gene>
    <name evidence="6" type="ORF">HMPREF9997_00134</name>
</gene>
<dbReference type="InterPro" id="IPR027417">
    <property type="entry name" value="P-loop_NTPase"/>
</dbReference>
<keyword evidence="6" id="KW-0456">Lyase</keyword>
<dbReference type="PROSITE" id="PS00211">
    <property type="entry name" value="ABC_TRANSPORTER_1"/>
    <property type="match status" value="2"/>
</dbReference>
<keyword evidence="4" id="KW-0067">ATP-binding</keyword>
<comment type="caution">
    <text evidence="6">The sequence shown here is derived from an EMBL/GenBank/DDBJ whole genome shotgun (WGS) entry which is preliminary data.</text>
</comment>
<evidence type="ECO:0000313" key="6">
    <source>
        <dbReference type="EMBL" id="EKX92468.1"/>
    </source>
</evidence>
<name>L1MMJ7_9CORY</name>
<dbReference type="PROSITE" id="PS50893">
    <property type="entry name" value="ABC_TRANSPORTER_2"/>
    <property type="match status" value="2"/>
</dbReference>
<dbReference type="GO" id="GO:0016829">
    <property type="term" value="F:lyase activity"/>
    <property type="evidence" value="ECO:0007669"/>
    <property type="project" value="UniProtKB-KW"/>
</dbReference>
<dbReference type="GO" id="GO:0016887">
    <property type="term" value="F:ATP hydrolysis activity"/>
    <property type="evidence" value="ECO:0007669"/>
    <property type="project" value="InterPro"/>
</dbReference>
<comment type="similarity">
    <text evidence="1">Belongs to the ABC transporter superfamily.</text>
</comment>
<dbReference type="NCBIfam" id="NF008453">
    <property type="entry name" value="PRK11308.1"/>
    <property type="match status" value="2"/>
</dbReference>
<dbReference type="PATRIC" id="fig|1035195.3.peg.124"/>
<dbReference type="InterPro" id="IPR003593">
    <property type="entry name" value="AAA+_ATPase"/>
</dbReference>
<dbReference type="SMART" id="SM00382">
    <property type="entry name" value="AAA"/>
    <property type="match status" value="2"/>
</dbReference>
<dbReference type="Pfam" id="PF00005">
    <property type="entry name" value="ABC_tran"/>
    <property type="match status" value="2"/>
</dbReference>
<accession>L1MMJ7</accession>
<reference evidence="6 7" key="1">
    <citation type="submission" date="2012-05" db="EMBL/GenBank/DDBJ databases">
        <authorList>
            <person name="Weinstock G."/>
            <person name="Sodergren E."/>
            <person name="Lobos E.A."/>
            <person name="Fulton L."/>
            <person name="Fulton R."/>
            <person name="Courtney L."/>
            <person name="Fronick C."/>
            <person name="O'Laughlin M."/>
            <person name="Godfrey J."/>
            <person name="Wilson R.M."/>
            <person name="Miner T."/>
            <person name="Farmer C."/>
            <person name="Delehaunty K."/>
            <person name="Cordes M."/>
            <person name="Minx P."/>
            <person name="Tomlinson C."/>
            <person name="Chen J."/>
            <person name="Wollam A."/>
            <person name="Pepin K.H."/>
            <person name="Bhonagiri V."/>
            <person name="Zhang X."/>
            <person name="Suruliraj S."/>
            <person name="Warren W."/>
            <person name="Mitreva M."/>
            <person name="Mardis E.R."/>
            <person name="Wilson R.K."/>
        </authorList>
    </citation>
    <scope>NUCLEOTIDE SEQUENCE [LARGE SCALE GENOMIC DNA]</scope>
    <source>
        <strain evidence="6 7">F0235</strain>
    </source>
</reference>
<evidence type="ECO:0000256" key="1">
    <source>
        <dbReference type="ARBA" id="ARBA00005417"/>
    </source>
</evidence>
<dbReference type="Gene3D" id="3.40.50.300">
    <property type="entry name" value="P-loop containing nucleotide triphosphate hydrolases"/>
    <property type="match status" value="2"/>
</dbReference>
<dbReference type="GO" id="GO:0055085">
    <property type="term" value="P:transmembrane transport"/>
    <property type="evidence" value="ECO:0007669"/>
    <property type="project" value="UniProtKB-ARBA"/>
</dbReference>
<keyword evidence="7" id="KW-1185">Reference proteome</keyword>
<dbReference type="InterPro" id="IPR050319">
    <property type="entry name" value="ABC_transp_ATP-bind"/>
</dbReference>
<dbReference type="GO" id="GO:0005524">
    <property type="term" value="F:ATP binding"/>
    <property type="evidence" value="ECO:0007669"/>
    <property type="project" value="UniProtKB-KW"/>
</dbReference>
<keyword evidence="3" id="KW-0547">Nucleotide-binding</keyword>
<dbReference type="NCBIfam" id="NF007739">
    <property type="entry name" value="PRK10419.1"/>
    <property type="match status" value="2"/>
</dbReference>
<dbReference type="EMBL" id="AMEM01000005">
    <property type="protein sequence ID" value="EKX92468.1"/>
    <property type="molecule type" value="Genomic_DNA"/>
</dbReference>
<evidence type="ECO:0000256" key="4">
    <source>
        <dbReference type="ARBA" id="ARBA00022840"/>
    </source>
</evidence>
<organism evidence="6 7">
    <name type="scientific">Corynebacterium durum F0235</name>
    <dbReference type="NCBI Taxonomy" id="1035195"/>
    <lineage>
        <taxon>Bacteria</taxon>
        <taxon>Bacillati</taxon>
        <taxon>Actinomycetota</taxon>
        <taxon>Actinomycetes</taxon>
        <taxon>Mycobacteriales</taxon>
        <taxon>Corynebacteriaceae</taxon>
        <taxon>Corynebacterium</taxon>
    </lineage>
</organism>
<dbReference type="Proteomes" id="UP000010445">
    <property type="component" value="Unassembled WGS sequence"/>
</dbReference>
<dbReference type="InterPro" id="IPR017871">
    <property type="entry name" value="ABC_transporter-like_CS"/>
</dbReference>
<evidence type="ECO:0000313" key="7">
    <source>
        <dbReference type="Proteomes" id="UP000010445"/>
    </source>
</evidence>
<dbReference type="FunFam" id="3.40.50.300:FF:000016">
    <property type="entry name" value="Oligopeptide ABC transporter ATP-binding component"/>
    <property type="match status" value="2"/>
</dbReference>
<dbReference type="STRING" id="1035195.HMPREF9997_00134"/>
<dbReference type="SUPFAM" id="SSF52540">
    <property type="entry name" value="P-loop containing nucleoside triphosphate hydrolases"/>
    <property type="match status" value="2"/>
</dbReference>
<evidence type="ECO:0000256" key="3">
    <source>
        <dbReference type="ARBA" id="ARBA00022741"/>
    </source>
</evidence>
<dbReference type="eggNOG" id="COG4172">
    <property type="taxonomic scope" value="Bacteria"/>
</dbReference>
<evidence type="ECO:0000259" key="5">
    <source>
        <dbReference type="PROSITE" id="PS50893"/>
    </source>
</evidence>
<keyword evidence="2" id="KW-0813">Transport</keyword>
<protein>
    <submittedName>
        <fullName evidence="6">Putative phosphonate C-P lyase system protein PhnK</fullName>
    </submittedName>
</protein>
<dbReference type="CDD" id="cd03257">
    <property type="entry name" value="ABC_NikE_OppD_transporters"/>
    <property type="match status" value="2"/>
</dbReference>
<dbReference type="PANTHER" id="PTHR43776">
    <property type="entry name" value="TRANSPORT ATP-BINDING PROTEIN"/>
    <property type="match status" value="1"/>
</dbReference>
<dbReference type="InterPro" id="IPR013563">
    <property type="entry name" value="Oligopep_ABC_C"/>
</dbReference>
<dbReference type="HOGENOM" id="CLU_000604_86_2_11"/>
<dbReference type="AlphaFoldDB" id="L1MMJ7"/>
<dbReference type="InterPro" id="IPR003439">
    <property type="entry name" value="ABC_transporter-like_ATP-bd"/>
</dbReference>
<dbReference type="GO" id="GO:0015833">
    <property type="term" value="P:peptide transport"/>
    <property type="evidence" value="ECO:0007669"/>
    <property type="project" value="InterPro"/>
</dbReference>
<evidence type="ECO:0000256" key="2">
    <source>
        <dbReference type="ARBA" id="ARBA00022448"/>
    </source>
</evidence>
<feature type="domain" description="ABC transporter" evidence="5">
    <location>
        <begin position="15"/>
        <end position="265"/>
    </location>
</feature>
<dbReference type="Pfam" id="PF08352">
    <property type="entry name" value="oligo_HPY"/>
    <property type="match status" value="2"/>
</dbReference>
<feature type="domain" description="ABC transporter" evidence="5">
    <location>
        <begin position="302"/>
        <end position="550"/>
    </location>
</feature>
<proteinExistence type="inferred from homology"/>
<sequence length="564" mass="61175">MSEKAMTDNNDQPLLELKDLKISFTSSTGVVDAVRGVNLTIYPGQSVAIVGESGSGKSTTAMAVIGLLPGTGKVTGGTILFNGEDITGLSDKEMQHYRGSDIGLVPQDPMSNLNPVWSIGTQVKESLRANNVVEGSEANKRVVELLQEAGLDDAERRAKQYPHEFSGGMRQRALIGIGLAARPKLLIADEPTSALDVTVQRRILDHLEGLTHELGTAVLFITHDLGLAAERASHLVVMHRGRVVESGPSLDILRDPQHPYTQRLVKAAPSLASARIQSAQEHGIESSELLAGKAETSDEEVIRVENLTKEFDIRGEKGAKKKLLAVDDVSFSLRKGTTLALVGESGSGKSTVANMVLNLLDPTSGKVFYKGTDLSTLGSSELFEMRRKLQVVFQNPYGSLDPMYSIYRCIEEPLVVHKTGNRKEREARVAELLDMVAMPRSTMRRYPNELSGGQRQRIAVARALALNPEVIVLDEAVSALDVLVQNQILQLLAGLQEELDLSYLFITHDLAVVRQTADDVAVMRQGKLVESGTVDEIFANPTESYTRDLIDSVPGLGIELGVGQ</sequence>